<keyword evidence="15" id="KW-1185">Reference proteome</keyword>
<dbReference type="GO" id="GO:0005886">
    <property type="term" value="C:plasma membrane"/>
    <property type="evidence" value="ECO:0007669"/>
    <property type="project" value="TreeGrafter"/>
</dbReference>
<evidence type="ECO:0000256" key="6">
    <source>
        <dbReference type="ARBA" id="ARBA00022741"/>
    </source>
</evidence>
<keyword evidence="3" id="KW-0444">Lipid biosynthesis</keyword>
<keyword evidence="9" id="KW-0460">Magnesium</keyword>
<comment type="cofactor">
    <cofactor evidence="1">
        <name>Mg(2+)</name>
        <dbReference type="ChEBI" id="CHEBI:18420"/>
    </cofactor>
</comment>
<reference evidence="14 15" key="1">
    <citation type="journal article" date="2014" name="Int. J. Syst. Evol. Microbiol.">
        <title>Nocardioides zeae sp. nov., isolated from the stem of Zea mays.</title>
        <authorList>
            <person name="Glaeser S.P."/>
            <person name="McInroy J.A."/>
            <person name="Busse H.J."/>
            <person name="Kampfer P."/>
        </authorList>
    </citation>
    <scope>NUCLEOTIDE SEQUENCE [LARGE SCALE GENOMIC DNA]</scope>
    <source>
        <strain evidence="14 15">JCM 30728</strain>
    </source>
</reference>
<dbReference type="InterPro" id="IPR005218">
    <property type="entry name" value="Diacylglycerol/lipid_kinase"/>
</dbReference>
<dbReference type="PANTHER" id="PTHR12358:SF106">
    <property type="entry name" value="LIPID KINASE YEGS"/>
    <property type="match status" value="1"/>
</dbReference>
<dbReference type="GO" id="GO:0008654">
    <property type="term" value="P:phospholipid biosynthetic process"/>
    <property type="evidence" value="ECO:0007669"/>
    <property type="project" value="UniProtKB-KW"/>
</dbReference>
<dbReference type="SUPFAM" id="SSF111331">
    <property type="entry name" value="NAD kinase/diacylglycerol kinase-like"/>
    <property type="match status" value="1"/>
</dbReference>
<keyword evidence="8" id="KW-0067">ATP-binding</keyword>
<keyword evidence="12" id="KW-1208">Phospholipid metabolism</keyword>
<dbReference type="SMART" id="SM00046">
    <property type="entry name" value="DAGKc"/>
    <property type="match status" value="1"/>
</dbReference>
<accession>A0A6P0HJN0</accession>
<dbReference type="GO" id="GO:0005524">
    <property type="term" value="F:ATP binding"/>
    <property type="evidence" value="ECO:0007669"/>
    <property type="project" value="UniProtKB-KW"/>
</dbReference>
<evidence type="ECO:0000256" key="4">
    <source>
        <dbReference type="ARBA" id="ARBA00022679"/>
    </source>
</evidence>
<dbReference type="RefSeq" id="WP_163771981.1">
    <property type="nucleotide sequence ID" value="NZ_JAAGXA010000005.1"/>
</dbReference>
<dbReference type="InterPro" id="IPR050187">
    <property type="entry name" value="Lipid_Phosphate_FormReg"/>
</dbReference>
<dbReference type="InterPro" id="IPR016064">
    <property type="entry name" value="NAD/diacylglycerol_kinase_sf"/>
</dbReference>
<evidence type="ECO:0000256" key="1">
    <source>
        <dbReference type="ARBA" id="ARBA00001946"/>
    </source>
</evidence>
<gene>
    <name evidence="14" type="ORF">G3T38_09140</name>
</gene>
<protein>
    <submittedName>
        <fullName evidence="14">YegS/Rv2252/BmrU family lipid kinase</fullName>
    </submittedName>
</protein>
<dbReference type="Gene3D" id="2.60.200.40">
    <property type="match status" value="1"/>
</dbReference>
<evidence type="ECO:0000256" key="2">
    <source>
        <dbReference type="ARBA" id="ARBA00005983"/>
    </source>
</evidence>
<dbReference type="InterPro" id="IPR045540">
    <property type="entry name" value="YegS/DAGK_C"/>
</dbReference>
<evidence type="ECO:0000256" key="11">
    <source>
        <dbReference type="ARBA" id="ARBA00023209"/>
    </source>
</evidence>
<evidence type="ECO:0000313" key="14">
    <source>
        <dbReference type="EMBL" id="NEN78444.1"/>
    </source>
</evidence>
<keyword evidence="7 14" id="KW-0418">Kinase</keyword>
<dbReference type="InterPro" id="IPR017438">
    <property type="entry name" value="ATP-NAD_kinase_N"/>
</dbReference>
<keyword evidence="11" id="KW-0594">Phospholipid biosynthesis</keyword>
<dbReference type="Gene3D" id="3.40.50.10330">
    <property type="entry name" value="Probable inorganic polyphosphate/atp-NAD kinase, domain 1"/>
    <property type="match status" value="1"/>
</dbReference>
<comment type="similarity">
    <text evidence="2">Belongs to the diacylglycerol/lipid kinase family.</text>
</comment>
<evidence type="ECO:0000259" key="13">
    <source>
        <dbReference type="PROSITE" id="PS50146"/>
    </source>
</evidence>
<evidence type="ECO:0000256" key="3">
    <source>
        <dbReference type="ARBA" id="ARBA00022516"/>
    </source>
</evidence>
<name>A0A6P0HJN0_9ACTN</name>
<keyword evidence="10" id="KW-0443">Lipid metabolism</keyword>
<evidence type="ECO:0000256" key="5">
    <source>
        <dbReference type="ARBA" id="ARBA00022723"/>
    </source>
</evidence>
<feature type="domain" description="DAGKc" evidence="13">
    <location>
        <begin position="1"/>
        <end position="129"/>
    </location>
</feature>
<keyword evidence="6" id="KW-0547">Nucleotide-binding</keyword>
<dbReference type="EMBL" id="JAAGXA010000005">
    <property type="protein sequence ID" value="NEN78444.1"/>
    <property type="molecule type" value="Genomic_DNA"/>
</dbReference>
<dbReference type="Pfam" id="PF00781">
    <property type="entry name" value="DAGK_cat"/>
    <property type="match status" value="1"/>
</dbReference>
<dbReference type="NCBIfam" id="TIGR00147">
    <property type="entry name" value="YegS/Rv2252/BmrU family lipid kinase"/>
    <property type="match status" value="1"/>
</dbReference>
<evidence type="ECO:0000256" key="10">
    <source>
        <dbReference type="ARBA" id="ARBA00023098"/>
    </source>
</evidence>
<keyword evidence="5" id="KW-0479">Metal-binding</keyword>
<organism evidence="14 15">
    <name type="scientific">Nocardioides zeae</name>
    <dbReference type="NCBI Taxonomy" id="1457234"/>
    <lineage>
        <taxon>Bacteria</taxon>
        <taxon>Bacillati</taxon>
        <taxon>Actinomycetota</taxon>
        <taxon>Actinomycetes</taxon>
        <taxon>Propionibacteriales</taxon>
        <taxon>Nocardioidaceae</taxon>
        <taxon>Nocardioides</taxon>
    </lineage>
</organism>
<comment type="caution">
    <text evidence="14">The sequence shown here is derived from an EMBL/GenBank/DDBJ whole genome shotgun (WGS) entry which is preliminary data.</text>
</comment>
<dbReference type="PANTHER" id="PTHR12358">
    <property type="entry name" value="SPHINGOSINE KINASE"/>
    <property type="match status" value="1"/>
</dbReference>
<evidence type="ECO:0000256" key="9">
    <source>
        <dbReference type="ARBA" id="ARBA00022842"/>
    </source>
</evidence>
<evidence type="ECO:0000256" key="12">
    <source>
        <dbReference type="ARBA" id="ARBA00023264"/>
    </source>
</evidence>
<dbReference type="PROSITE" id="PS50146">
    <property type="entry name" value="DAGK"/>
    <property type="match status" value="1"/>
</dbReference>
<proteinExistence type="inferred from homology"/>
<sequence>MRRIALLTHPGAGRGRGARARSVVLPRLRDAGFEVLDLVGRDVDEARRLAGAAVADGVEALVACGGDGTVHLALQHVVPAGVPLGVVPAGTGNDLARELGLPADPRAAADRIIAGPRRTLDVARVGDRYVATVVACGFDALVAERADAMTWPRGPLRYVAATAVELRSLAPRRYTLELDGRVRTVEGVLAAVGNTSSFGGGLRITEGAEPDDGLLDVVVVRSLDRRGLVRAFPRLYRGTHTTHPAYEHHRVRSATIAAADITAYADGEPLGSLPLTVTAVPAALTVIA</sequence>
<dbReference type="GO" id="GO:0046872">
    <property type="term" value="F:metal ion binding"/>
    <property type="evidence" value="ECO:0007669"/>
    <property type="project" value="UniProtKB-KW"/>
</dbReference>
<evidence type="ECO:0000256" key="7">
    <source>
        <dbReference type="ARBA" id="ARBA00022777"/>
    </source>
</evidence>
<dbReference type="AlphaFoldDB" id="A0A6P0HJN0"/>
<dbReference type="Pfam" id="PF19279">
    <property type="entry name" value="YegS_C"/>
    <property type="match status" value="1"/>
</dbReference>
<evidence type="ECO:0000313" key="15">
    <source>
        <dbReference type="Proteomes" id="UP000468687"/>
    </source>
</evidence>
<dbReference type="InterPro" id="IPR001206">
    <property type="entry name" value="Diacylglycerol_kinase_cat_dom"/>
</dbReference>
<dbReference type="Proteomes" id="UP000468687">
    <property type="component" value="Unassembled WGS sequence"/>
</dbReference>
<evidence type="ECO:0000256" key="8">
    <source>
        <dbReference type="ARBA" id="ARBA00022840"/>
    </source>
</evidence>
<dbReference type="GO" id="GO:0004143">
    <property type="term" value="F:ATP-dependent diacylglycerol kinase activity"/>
    <property type="evidence" value="ECO:0007669"/>
    <property type="project" value="TreeGrafter"/>
</dbReference>
<keyword evidence="4" id="KW-0808">Transferase</keyword>